<name>A0A4R9IGC3_9LEPT</name>
<evidence type="ECO:0000256" key="1">
    <source>
        <dbReference type="SAM" id="SignalP"/>
    </source>
</evidence>
<keyword evidence="1" id="KW-0732">Signal</keyword>
<gene>
    <name evidence="2" type="ORF">EHQ24_05210</name>
</gene>
<evidence type="ECO:0008006" key="4">
    <source>
        <dbReference type="Google" id="ProtNLM"/>
    </source>
</evidence>
<dbReference type="OrthoDB" id="329181at2"/>
<keyword evidence="3" id="KW-1185">Reference proteome</keyword>
<accession>A0A4R9IGC3</accession>
<dbReference type="RefSeq" id="WP_135600598.1">
    <property type="nucleotide sequence ID" value="NZ_RQFK01000011.1"/>
</dbReference>
<feature type="signal peptide" evidence="1">
    <location>
        <begin position="1"/>
        <end position="24"/>
    </location>
</feature>
<organism evidence="2 3">
    <name type="scientific">Leptospira noumeaensis</name>
    <dbReference type="NCBI Taxonomy" id="2484964"/>
    <lineage>
        <taxon>Bacteria</taxon>
        <taxon>Pseudomonadati</taxon>
        <taxon>Spirochaetota</taxon>
        <taxon>Spirochaetia</taxon>
        <taxon>Leptospirales</taxon>
        <taxon>Leptospiraceae</taxon>
        <taxon>Leptospira</taxon>
    </lineage>
</organism>
<protein>
    <recommendedName>
        <fullName evidence="4">Lipoprotein</fullName>
    </recommendedName>
</protein>
<evidence type="ECO:0000313" key="2">
    <source>
        <dbReference type="EMBL" id="TGK86995.1"/>
    </source>
</evidence>
<feature type="chain" id="PRO_5020362151" description="Lipoprotein" evidence="1">
    <location>
        <begin position="25"/>
        <end position="179"/>
    </location>
</feature>
<proteinExistence type="predicted"/>
<dbReference type="EMBL" id="RQFK01000011">
    <property type="protein sequence ID" value="TGK86995.1"/>
    <property type="molecule type" value="Genomic_DNA"/>
</dbReference>
<dbReference type="PROSITE" id="PS51257">
    <property type="entry name" value="PROKAR_LIPOPROTEIN"/>
    <property type="match status" value="1"/>
</dbReference>
<dbReference type="Proteomes" id="UP000298009">
    <property type="component" value="Unassembled WGS sequence"/>
</dbReference>
<dbReference type="AlphaFoldDB" id="A0A4R9IGC3"/>
<sequence length="179" mass="20284">MKQMLDKFSLGVLSLFVLVSCSTAKIKDAKPEVSGPNLSIYLLGTDTTDYAGQKRVIDSNYEFAEVDIAFQNISKEDYPIDFLYMYNEAKGNSPESASIVGLHFCCHFGEGLLQELRSTAFLTSLYNTTLLPGQIETRRYHYLVKKGEFPKELTFYKKLTKEKDSKEGLEKIAVIPIKR</sequence>
<evidence type="ECO:0000313" key="3">
    <source>
        <dbReference type="Proteomes" id="UP000298009"/>
    </source>
</evidence>
<comment type="caution">
    <text evidence="2">The sequence shown here is derived from an EMBL/GenBank/DDBJ whole genome shotgun (WGS) entry which is preliminary data.</text>
</comment>
<reference evidence="2" key="1">
    <citation type="journal article" date="2019" name="PLoS Negl. Trop. Dis.">
        <title>Revisiting the worldwide diversity of Leptospira species in the environment.</title>
        <authorList>
            <person name="Vincent A.T."/>
            <person name="Schiettekatte O."/>
            <person name="Bourhy P."/>
            <person name="Veyrier F.J."/>
            <person name="Picardeau M."/>
        </authorList>
    </citation>
    <scope>NUCLEOTIDE SEQUENCE [LARGE SCALE GENOMIC DNA]</scope>
    <source>
        <strain evidence="2">201800287</strain>
    </source>
</reference>